<name>A0A5B7JTV3_PORTR</name>
<keyword evidence="2" id="KW-1185">Reference proteome</keyword>
<proteinExistence type="predicted"/>
<dbReference type="Proteomes" id="UP000324222">
    <property type="component" value="Unassembled WGS sequence"/>
</dbReference>
<organism evidence="1 2">
    <name type="scientific">Portunus trituberculatus</name>
    <name type="common">Swimming crab</name>
    <name type="synonym">Neptunus trituberculatus</name>
    <dbReference type="NCBI Taxonomy" id="210409"/>
    <lineage>
        <taxon>Eukaryota</taxon>
        <taxon>Metazoa</taxon>
        <taxon>Ecdysozoa</taxon>
        <taxon>Arthropoda</taxon>
        <taxon>Crustacea</taxon>
        <taxon>Multicrustacea</taxon>
        <taxon>Malacostraca</taxon>
        <taxon>Eumalacostraca</taxon>
        <taxon>Eucarida</taxon>
        <taxon>Decapoda</taxon>
        <taxon>Pleocyemata</taxon>
        <taxon>Brachyura</taxon>
        <taxon>Eubrachyura</taxon>
        <taxon>Portunoidea</taxon>
        <taxon>Portunidae</taxon>
        <taxon>Portuninae</taxon>
        <taxon>Portunus</taxon>
    </lineage>
</organism>
<protein>
    <submittedName>
        <fullName evidence="1">Uncharacterized protein</fullName>
    </submittedName>
</protein>
<dbReference type="EMBL" id="VSRR010112421">
    <property type="protein sequence ID" value="MPC98035.1"/>
    <property type="molecule type" value="Genomic_DNA"/>
</dbReference>
<accession>A0A5B7JTV3</accession>
<evidence type="ECO:0000313" key="1">
    <source>
        <dbReference type="EMBL" id="MPC98035.1"/>
    </source>
</evidence>
<evidence type="ECO:0000313" key="2">
    <source>
        <dbReference type="Proteomes" id="UP000324222"/>
    </source>
</evidence>
<reference evidence="1 2" key="1">
    <citation type="submission" date="2019-05" db="EMBL/GenBank/DDBJ databases">
        <title>Another draft genome of Portunus trituberculatus and its Hox gene families provides insights of decapod evolution.</title>
        <authorList>
            <person name="Jeong J.-H."/>
            <person name="Song I."/>
            <person name="Kim S."/>
            <person name="Choi T."/>
            <person name="Kim D."/>
            <person name="Ryu S."/>
            <person name="Kim W."/>
        </authorList>
    </citation>
    <scope>NUCLEOTIDE SEQUENCE [LARGE SCALE GENOMIC DNA]</scope>
    <source>
        <tissue evidence="1">Muscle</tissue>
    </source>
</reference>
<gene>
    <name evidence="1" type="ORF">E2C01_093385</name>
</gene>
<sequence length="9" mass="1010">MTSLCTAKR</sequence>
<comment type="caution">
    <text evidence="1">The sequence shown here is derived from an EMBL/GenBank/DDBJ whole genome shotgun (WGS) entry which is preliminary data.</text>
</comment>